<dbReference type="NCBIfam" id="TIGR00254">
    <property type="entry name" value="GGDEF"/>
    <property type="match status" value="1"/>
</dbReference>
<dbReference type="Gene3D" id="3.30.450.20">
    <property type="entry name" value="PAS domain"/>
    <property type="match status" value="1"/>
</dbReference>
<dbReference type="CDD" id="cd00130">
    <property type="entry name" value="PAS"/>
    <property type="match status" value="1"/>
</dbReference>
<dbReference type="SUPFAM" id="SSF55785">
    <property type="entry name" value="PYP-like sensor domain (PAS domain)"/>
    <property type="match status" value="1"/>
</dbReference>
<feature type="domain" description="GGDEF" evidence="3">
    <location>
        <begin position="196"/>
        <end position="329"/>
    </location>
</feature>
<dbReference type="InterPro" id="IPR001633">
    <property type="entry name" value="EAL_dom"/>
</dbReference>
<dbReference type="NCBIfam" id="TIGR00229">
    <property type="entry name" value="sensory_box"/>
    <property type="match status" value="1"/>
</dbReference>
<dbReference type="CDD" id="cd01948">
    <property type="entry name" value="EAL"/>
    <property type="match status" value="1"/>
</dbReference>
<name>A0ABV9F2W0_9SPHN</name>
<dbReference type="SMART" id="SM00052">
    <property type="entry name" value="EAL"/>
    <property type="match status" value="1"/>
</dbReference>
<dbReference type="RefSeq" id="WP_380804217.1">
    <property type="nucleotide sequence ID" value="NZ_JBHSFZ010000016.1"/>
</dbReference>
<dbReference type="InterPro" id="IPR035919">
    <property type="entry name" value="EAL_sf"/>
</dbReference>
<evidence type="ECO:0000259" key="1">
    <source>
        <dbReference type="PROSITE" id="PS50113"/>
    </source>
</evidence>
<dbReference type="InterPro" id="IPR043128">
    <property type="entry name" value="Rev_trsase/Diguanyl_cyclase"/>
</dbReference>
<dbReference type="PANTHER" id="PTHR44757">
    <property type="entry name" value="DIGUANYLATE CYCLASE DGCP"/>
    <property type="match status" value="1"/>
</dbReference>
<dbReference type="Pfam" id="PF00990">
    <property type="entry name" value="GGDEF"/>
    <property type="match status" value="1"/>
</dbReference>
<evidence type="ECO:0000313" key="5">
    <source>
        <dbReference type="Proteomes" id="UP001595957"/>
    </source>
</evidence>
<dbReference type="Pfam" id="PF00563">
    <property type="entry name" value="EAL"/>
    <property type="match status" value="1"/>
</dbReference>
<evidence type="ECO:0000259" key="2">
    <source>
        <dbReference type="PROSITE" id="PS50883"/>
    </source>
</evidence>
<dbReference type="InterPro" id="IPR029787">
    <property type="entry name" value="Nucleotide_cyclase"/>
</dbReference>
<dbReference type="PROSITE" id="PS50113">
    <property type="entry name" value="PAC"/>
    <property type="match status" value="1"/>
</dbReference>
<dbReference type="Pfam" id="PF08448">
    <property type="entry name" value="PAS_4"/>
    <property type="match status" value="1"/>
</dbReference>
<reference evidence="5" key="1">
    <citation type="journal article" date="2019" name="Int. J. Syst. Evol. Microbiol.">
        <title>The Global Catalogue of Microorganisms (GCM) 10K type strain sequencing project: providing services to taxonomists for standard genome sequencing and annotation.</title>
        <authorList>
            <consortium name="The Broad Institute Genomics Platform"/>
            <consortium name="The Broad Institute Genome Sequencing Center for Infectious Disease"/>
            <person name="Wu L."/>
            <person name="Ma J."/>
        </authorList>
    </citation>
    <scope>NUCLEOTIDE SEQUENCE [LARGE SCALE GENOMIC DNA]</scope>
    <source>
        <strain evidence="5">NBRC 103632</strain>
    </source>
</reference>
<dbReference type="PROSITE" id="PS50883">
    <property type="entry name" value="EAL"/>
    <property type="match status" value="1"/>
</dbReference>
<dbReference type="InterPro" id="IPR052155">
    <property type="entry name" value="Biofilm_reg_signaling"/>
</dbReference>
<dbReference type="Gene3D" id="3.20.20.450">
    <property type="entry name" value="EAL domain"/>
    <property type="match status" value="1"/>
</dbReference>
<dbReference type="InterPro" id="IPR000700">
    <property type="entry name" value="PAS-assoc_C"/>
</dbReference>
<dbReference type="SUPFAM" id="SSF55073">
    <property type="entry name" value="Nucleotide cyclase"/>
    <property type="match status" value="1"/>
</dbReference>
<dbReference type="Gene3D" id="3.30.70.270">
    <property type="match status" value="1"/>
</dbReference>
<dbReference type="PROSITE" id="PS50887">
    <property type="entry name" value="GGDEF"/>
    <property type="match status" value="1"/>
</dbReference>
<accession>A0ABV9F2W0</accession>
<organism evidence="4 5">
    <name type="scientific">Sphingobium tyrosinilyticum</name>
    <dbReference type="NCBI Taxonomy" id="2715436"/>
    <lineage>
        <taxon>Bacteria</taxon>
        <taxon>Pseudomonadati</taxon>
        <taxon>Pseudomonadota</taxon>
        <taxon>Alphaproteobacteria</taxon>
        <taxon>Sphingomonadales</taxon>
        <taxon>Sphingomonadaceae</taxon>
        <taxon>Sphingobium</taxon>
    </lineage>
</organism>
<comment type="caution">
    <text evidence="4">The sequence shown here is derived from an EMBL/GenBank/DDBJ whole genome shotgun (WGS) entry which is preliminary data.</text>
</comment>
<protein>
    <submittedName>
        <fullName evidence="4">Bifunctional diguanylate cyclase/phosphodiesterase</fullName>
    </submittedName>
</protein>
<dbReference type="SUPFAM" id="SSF141868">
    <property type="entry name" value="EAL domain-like"/>
    <property type="match status" value="1"/>
</dbReference>
<dbReference type="Proteomes" id="UP001595957">
    <property type="component" value="Unassembled WGS sequence"/>
</dbReference>
<dbReference type="SMART" id="SM00267">
    <property type="entry name" value="GGDEF"/>
    <property type="match status" value="1"/>
</dbReference>
<dbReference type="InterPro" id="IPR000160">
    <property type="entry name" value="GGDEF_dom"/>
</dbReference>
<dbReference type="CDD" id="cd01949">
    <property type="entry name" value="GGDEF"/>
    <property type="match status" value="1"/>
</dbReference>
<proteinExistence type="predicted"/>
<sequence length="607" mass="66402">MGYLTADSQCNGTITRPSRIDRRLRRTTARSLMAALHDSEALSRSILESSADCIKILSCDGTIQLMNPPGLCAMELISADQIVGREWSLVWLQAMQAQVRAAVGRARAGVTARFTGFCPTALGSPRWWDVVVSPMQTEDGTVLRLLAISRDVTAARVAADELRWASEHDDLTKLPNRRAFEAHLRAATIQAMDGDARIGLLLIDLDHFKLVNDTLGHGAGDRLLKTFGRRLRETVRIQDYVARLGGDEFAVILPGVEGEAEMLAIGQNILSRLRDPIVFEGRVIGSGASIGGAMFPRDANCANDLLKYADTALYALKASGRGGTKMFHSNMREQLQMAAAQLSLARRAISNRALVPVYQPKVEMKTGRTVGFEALLRWHHPTRGLQLPDTLSEAFKDYELASAIGELMQKKVLHDIASWSACSLSIGRISINAAPAEFLRDDYAERLLGRLKEHAVSPELIEIEVTEHVFLDRGAEYVSRALKVLNEAGVRIALDDFGTGYSSLSHLLDFPVKVVKIDRSFVAKVHTDPQTAAIVRAVADLAANLGIDVVAEGIECPEQARFLHAMGCGYAQGYYFGRPSHADGVPQLLCANPRPQLEAFGGREVLE</sequence>
<dbReference type="InterPro" id="IPR013656">
    <property type="entry name" value="PAS_4"/>
</dbReference>
<evidence type="ECO:0000313" key="4">
    <source>
        <dbReference type="EMBL" id="MFC4594464.1"/>
    </source>
</evidence>
<feature type="domain" description="PAC" evidence="1">
    <location>
        <begin position="108"/>
        <end position="164"/>
    </location>
</feature>
<feature type="domain" description="EAL" evidence="2">
    <location>
        <begin position="338"/>
        <end position="593"/>
    </location>
</feature>
<keyword evidence="5" id="KW-1185">Reference proteome</keyword>
<gene>
    <name evidence="4" type="ORF">ACFO3E_09715</name>
</gene>
<dbReference type="PANTHER" id="PTHR44757:SF2">
    <property type="entry name" value="BIOFILM ARCHITECTURE MAINTENANCE PROTEIN MBAA"/>
    <property type="match status" value="1"/>
</dbReference>
<dbReference type="InterPro" id="IPR000014">
    <property type="entry name" value="PAS"/>
</dbReference>
<dbReference type="InterPro" id="IPR035965">
    <property type="entry name" value="PAS-like_dom_sf"/>
</dbReference>
<dbReference type="EMBL" id="JBHSFZ010000016">
    <property type="protein sequence ID" value="MFC4594464.1"/>
    <property type="molecule type" value="Genomic_DNA"/>
</dbReference>
<evidence type="ECO:0000259" key="3">
    <source>
        <dbReference type="PROSITE" id="PS50887"/>
    </source>
</evidence>